<dbReference type="Proteomes" id="UP001148018">
    <property type="component" value="Unassembled WGS sequence"/>
</dbReference>
<comment type="caution">
    <text evidence="2">The sequence shown here is derived from an EMBL/GenBank/DDBJ whole genome shotgun (WGS) entry which is preliminary data.</text>
</comment>
<reference evidence="2" key="1">
    <citation type="submission" date="2022-07" db="EMBL/GenBank/DDBJ databases">
        <title>Chromosome-level genome of Muraenolepis orangiensis.</title>
        <authorList>
            <person name="Kim J."/>
        </authorList>
    </citation>
    <scope>NUCLEOTIDE SEQUENCE</scope>
    <source>
        <strain evidence="2">KU_S4_2022</strain>
        <tissue evidence="2">Muscle</tissue>
    </source>
</reference>
<feature type="compositionally biased region" description="Acidic residues" evidence="1">
    <location>
        <begin position="72"/>
        <end position="94"/>
    </location>
</feature>
<name>A0A9Q0EAX2_9TELE</name>
<evidence type="ECO:0000313" key="2">
    <source>
        <dbReference type="EMBL" id="KAJ3602060.1"/>
    </source>
</evidence>
<proteinExistence type="predicted"/>
<sequence length="119" mass="13124">MASLRASTGLWFPSPKADLWASRHRCNECRNNVFMMSSQAFPSTEQALWIVVQRVGMMSTATPQPPQKKGEEEEEDEEQGEPFEFDDSAEENVSEDAATAAKTSTCSVAAEATTEKDES</sequence>
<accession>A0A9Q0EAX2</accession>
<organism evidence="2 3">
    <name type="scientific">Muraenolepis orangiensis</name>
    <name type="common">Patagonian moray cod</name>
    <dbReference type="NCBI Taxonomy" id="630683"/>
    <lineage>
        <taxon>Eukaryota</taxon>
        <taxon>Metazoa</taxon>
        <taxon>Chordata</taxon>
        <taxon>Craniata</taxon>
        <taxon>Vertebrata</taxon>
        <taxon>Euteleostomi</taxon>
        <taxon>Actinopterygii</taxon>
        <taxon>Neopterygii</taxon>
        <taxon>Teleostei</taxon>
        <taxon>Neoteleostei</taxon>
        <taxon>Acanthomorphata</taxon>
        <taxon>Zeiogadaria</taxon>
        <taxon>Gadariae</taxon>
        <taxon>Gadiformes</taxon>
        <taxon>Muraenolepidoidei</taxon>
        <taxon>Muraenolepididae</taxon>
        <taxon>Muraenolepis</taxon>
    </lineage>
</organism>
<dbReference type="AlphaFoldDB" id="A0A9Q0EAX2"/>
<feature type="region of interest" description="Disordered" evidence="1">
    <location>
        <begin position="58"/>
        <end position="119"/>
    </location>
</feature>
<gene>
    <name evidence="2" type="ORF">NHX12_029820</name>
</gene>
<keyword evidence="3" id="KW-1185">Reference proteome</keyword>
<evidence type="ECO:0000256" key="1">
    <source>
        <dbReference type="SAM" id="MobiDB-lite"/>
    </source>
</evidence>
<evidence type="ECO:0000313" key="3">
    <source>
        <dbReference type="Proteomes" id="UP001148018"/>
    </source>
</evidence>
<dbReference type="EMBL" id="JANIIK010000046">
    <property type="protein sequence ID" value="KAJ3602060.1"/>
    <property type="molecule type" value="Genomic_DNA"/>
</dbReference>
<protein>
    <submittedName>
        <fullName evidence="2">Uncharacterized protein</fullName>
    </submittedName>
</protein>